<dbReference type="InterPro" id="IPR054501">
    <property type="entry name" value="NCH2"/>
</dbReference>
<evidence type="ECO:0000313" key="3">
    <source>
        <dbReference type="Proteomes" id="UP000249354"/>
    </source>
</evidence>
<sequence length="256" mass="29216">MDNNEWKALVEQKLTDNRWREILLLLPGLMAGKTGADSLLLAIEKQANDFIIMPKLKSLVRWAELSTADSKNKSKPSAKRVGAIFFARTIALDLDRDLFLGRDFDFDDSEIVFGIEIEVEVDLARALDFDLDLDFDFDLDLDRLFEHSEIFNNVDFSKLVKSLESLQEEQPSSNATRIEQETFVQKIYDLWFSTLGIEAEAITLTQEESDALDNYFYACELMIRCKEGAERVSPEVWAGIESRILTVPKESEAIAD</sequence>
<dbReference type="Pfam" id="PF22727">
    <property type="entry name" value="NCH2"/>
    <property type="match status" value="1"/>
</dbReference>
<name>A0A2W4TUY8_9CYAN</name>
<feature type="domain" description="NACHT conflict system C-terminal helical" evidence="1">
    <location>
        <begin position="159"/>
        <end position="246"/>
    </location>
</feature>
<evidence type="ECO:0000259" key="1">
    <source>
        <dbReference type="Pfam" id="PF22727"/>
    </source>
</evidence>
<gene>
    <name evidence="2" type="ORF">DCF25_17195</name>
</gene>
<proteinExistence type="predicted"/>
<evidence type="ECO:0000313" key="2">
    <source>
        <dbReference type="EMBL" id="PZO12662.1"/>
    </source>
</evidence>
<protein>
    <recommendedName>
        <fullName evidence="1">NACHT conflict system C-terminal helical domain-containing protein</fullName>
    </recommendedName>
</protein>
<dbReference type="Proteomes" id="UP000249354">
    <property type="component" value="Unassembled WGS sequence"/>
</dbReference>
<accession>A0A2W4TUY8</accession>
<dbReference type="EMBL" id="QBMC01000142">
    <property type="protein sequence ID" value="PZO12662.1"/>
    <property type="molecule type" value="Genomic_DNA"/>
</dbReference>
<organism evidence="2 3">
    <name type="scientific">Leptolyngbya foveolarum</name>
    <dbReference type="NCBI Taxonomy" id="47253"/>
    <lineage>
        <taxon>Bacteria</taxon>
        <taxon>Bacillati</taxon>
        <taxon>Cyanobacteriota</taxon>
        <taxon>Cyanophyceae</taxon>
        <taxon>Leptolyngbyales</taxon>
        <taxon>Leptolyngbyaceae</taxon>
        <taxon>Leptolyngbya group</taxon>
        <taxon>Leptolyngbya</taxon>
    </lineage>
</organism>
<comment type="caution">
    <text evidence="2">The sequence shown here is derived from an EMBL/GenBank/DDBJ whole genome shotgun (WGS) entry which is preliminary data.</text>
</comment>
<reference evidence="3" key="1">
    <citation type="submission" date="2018-04" db="EMBL/GenBank/DDBJ databases">
        <authorList>
            <person name="Cornet L."/>
        </authorList>
    </citation>
    <scope>NUCLEOTIDE SEQUENCE [LARGE SCALE GENOMIC DNA]</scope>
</reference>
<reference evidence="2 3" key="2">
    <citation type="submission" date="2018-06" db="EMBL/GenBank/DDBJ databases">
        <title>Metagenomic assembly of (sub)arctic Cyanobacteria and their associated microbiome from non-axenic cultures.</title>
        <authorList>
            <person name="Baurain D."/>
        </authorList>
    </citation>
    <scope>NUCLEOTIDE SEQUENCE [LARGE SCALE GENOMIC DNA]</scope>
    <source>
        <strain evidence="2">ULC129bin1</strain>
    </source>
</reference>
<dbReference type="AlphaFoldDB" id="A0A2W4TUY8"/>